<organism evidence="2 3">
    <name type="scientific">Fistulina hepatica ATCC 64428</name>
    <dbReference type="NCBI Taxonomy" id="1128425"/>
    <lineage>
        <taxon>Eukaryota</taxon>
        <taxon>Fungi</taxon>
        <taxon>Dikarya</taxon>
        <taxon>Basidiomycota</taxon>
        <taxon>Agaricomycotina</taxon>
        <taxon>Agaricomycetes</taxon>
        <taxon>Agaricomycetidae</taxon>
        <taxon>Agaricales</taxon>
        <taxon>Fistulinaceae</taxon>
        <taxon>Fistulina</taxon>
    </lineage>
</organism>
<dbReference type="PANTHER" id="PTHR12894">
    <property type="entry name" value="CNH DOMAIN CONTAINING"/>
    <property type="match status" value="1"/>
</dbReference>
<reference evidence="2 3" key="1">
    <citation type="journal article" date="2015" name="Fungal Genet. Biol.">
        <title>Evolution of novel wood decay mechanisms in Agaricales revealed by the genome sequences of Fistulina hepatica and Cylindrobasidium torrendii.</title>
        <authorList>
            <person name="Floudas D."/>
            <person name="Held B.W."/>
            <person name="Riley R."/>
            <person name="Nagy L.G."/>
            <person name="Koehler G."/>
            <person name="Ransdell A.S."/>
            <person name="Younus H."/>
            <person name="Chow J."/>
            <person name="Chiniquy J."/>
            <person name="Lipzen A."/>
            <person name="Tritt A."/>
            <person name="Sun H."/>
            <person name="Haridas S."/>
            <person name="LaButti K."/>
            <person name="Ohm R.A."/>
            <person name="Kues U."/>
            <person name="Blanchette R.A."/>
            <person name="Grigoriev I.V."/>
            <person name="Minto R.E."/>
            <person name="Hibbett D.S."/>
        </authorList>
    </citation>
    <scope>NUCLEOTIDE SEQUENCE [LARGE SCALE GENOMIC DNA]</scope>
    <source>
        <strain evidence="2 3">ATCC 64428</strain>
    </source>
</reference>
<evidence type="ECO:0000313" key="2">
    <source>
        <dbReference type="EMBL" id="KIY53310.1"/>
    </source>
</evidence>
<protein>
    <submittedName>
        <fullName evidence="2">Uncharacterized protein</fullName>
    </submittedName>
</protein>
<dbReference type="GO" id="GO:0006914">
    <property type="term" value="P:autophagy"/>
    <property type="evidence" value="ECO:0007669"/>
    <property type="project" value="TreeGrafter"/>
</dbReference>
<gene>
    <name evidence="2" type="ORF">FISHEDRAFT_63459</name>
</gene>
<dbReference type="OrthoDB" id="10258882at2759"/>
<dbReference type="PANTHER" id="PTHR12894:SF27">
    <property type="entry name" value="TRANSFORMING GROWTH FACTOR-BETA RECEPTOR-ASSOCIATED PROTEIN 1"/>
    <property type="match status" value="1"/>
</dbReference>
<dbReference type="AlphaFoldDB" id="A0A0D7AN73"/>
<dbReference type="GO" id="GO:0034058">
    <property type="term" value="P:endosomal vesicle fusion"/>
    <property type="evidence" value="ECO:0007669"/>
    <property type="project" value="TreeGrafter"/>
</dbReference>
<evidence type="ECO:0000256" key="1">
    <source>
        <dbReference type="SAM" id="Coils"/>
    </source>
</evidence>
<keyword evidence="1" id="KW-0175">Coiled coil</keyword>
<accession>A0A0D7AN73</accession>
<keyword evidence="3" id="KW-1185">Reference proteome</keyword>
<dbReference type="GO" id="GO:0005737">
    <property type="term" value="C:cytoplasm"/>
    <property type="evidence" value="ECO:0007669"/>
    <property type="project" value="TreeGrafter"/>
</dbReference>
<dbReference type="Proteomes" id="UP000054144">
    <property type="component" value="Unassembled WGS sequence"/>
</dbReference>
<dbReference type="EMBL" id="KN881627">
    <property type="protein sequence ID" value="KIY53310.1"/>
    <property type="molecule type" value="Genomic_DNA"/>
</dbReference>
<evidence type="ECO:0000313" key="3">
    <source>
        <dbReference type="Proteomes" id="UP000054144"/>
    </source>
</evidence>
<proteinExistence type="predicted"/>
<dbReference type="InterPro" id="IPR032914">
    <property type="entry name" value="Vam6/VPS39/TRAP1"/>
</dbReference>
<name>A0A0D7AN73_9AGAR</name>
<feature type="coiled-coil region" evidence="1">
    <location>
        <begin position="39"/>
        <end position="66"/>
    </location>
</feature>
<sequence length="672" mass="74747">MANSGILLFGQNFLQSLVPATLISRIESLLEEHRVQDAVDLADQQRRKLEGNLKVKEQELDELRYVYQRIGFQCFTETLFEDAGNHLFNGEVDPRLLISYFPDLRGNLFADRDSLDVFSGVVEHMPRESSVDDIIVSNIVRNYSPHMSHTAPPTTELHHVMSMAARDMLEVFLRKCRVRRGLDPITKADRNPSSAAMENGKDTELQGLVADPHHRIVLSEIEPVLHKARQYGVLCTLLQQHDERDKLLEIWSQLVDGRYMADDVPDPLGAMVSALSTVKDRTVVQTWALWMVKRNRDLGMKLLILARDTGKRRERPEEDIALLERICEADEEAGQQYLEYLVLQRRHSSRELHARLAALLVGAVFKSLEDEAVFRLWRAKSGASSSSTSKVPTTPSPFISYFSSTTPDSPHKRARLKAALFLQGSDLYNFATVREQLVACSFPAMLGVEIAIVEGKLGNHEAALSMLAREVHDAASAEAYCALGGDVITPRTATVIAADLGPGWASWSSTPAKTGAGAAVDPVLRAELIKILLRVYMSPDPPALAHVEARAANLLNGQGKTLDALDVIALVPPPWPLRTVSSFLARSFRQLLHERHEGKLVKSISSGQNLACKDRVWPILREEGMWVEEASEDTDAGDTDEYIDEKTALSIHDTVAPVTDKAWTNVADVHVE</sequence>
<dbReference type="GO" id="GO:0016020">
    <property type="term" value="C:membrane"/>
    <property type="evidence" value="ECO:0007669"/>
    <property type="project" value="TreeGrafter"/>
</dbReference>